<dbReference type="InterPro" id="IPR001433">
    <property type="entry name" value="OxRdtase_FAD/NAD-bd"/>
</dbReference>
<feature type="domain" description="FAD-binding FR-type" evidence="11">
    <location>
        <begin position="151"/>
        <end position="264"/>
    </location>
</feature>
<dbReference type="GO" id="GO:0008941">
    <property type="term" value="F:nitric oxide dioxygenase NAD(P)H activity"/>
    <property type="evidence" value="ECO:0007669"/>
    <property type="project" value="UniProtKB-EC"/>
</dbReference>
<dbReference type="Proteomes" id="UP001140453">
    <property type="component" value="Unassembled WGS sequence"/>
</dbReference>
<dbReference type="GO" id="GO:0019825">
    <property type="term" value="F:oxygen binding"/>
    <property type="evidence" value="ECO:0007669"/>
    <property type="project" value="InterPro"/>
</dbReference>
<evidence type="ECO:0000256" key="4">
    <source>
        <dbReference type="ARBA" id="ARBA00022617"/>
    </source>
</evidence>
<evidence type="ECO:0000256" key="5">
    <source>
        <dbReference type="ARBA" id="ARBA00022723"/>
    </source>
</evidence>
<dbReference type="InterPro" id="IPR000971">
    <property type="entry name" value="Globin"/>
</dbReference>
<dbReference type="EC" id="1.14.12.17" evidence="2"/>
<keyword evidence="3" id="KW-0216">Detoxification</keyword>
<dbReference type="AlphaFoldDB" id="A0A9W8YWG5"/>
<dbReference type="GO" id="GO:0046872">
    <property type="term" value="F:metal ion binding"/>
    <property type="evidence" value="ECO:0007669"/>
    <property type="project" value="UniProtKB-KW"/>
</dbReference>
<dbReference type="Gene3D" id="1.10.490.10">
    <property type="entry name" value="Globins"/>
    <property type="match status" value="1"/>
</dbReference>
<keyword evidence="5" id="KW-0479">Metal-binding</keyword>
<dbReference type="Gene3D" id="3.40.50.80">
    <property type="entry name" value="Nucleotide-binding domain of ferredoxin-NADP reductase (FNR) module"/>
    <property type="match status" value="1"/>
</dbReference>
<keyword evidence="6" id="KW-0408">Iron</keyword>
<proteinExistence type="inferred from homology"/>
<dbReference type="EMBL" id="JAPEVB010000003">
    <property type="protein sequence ID" value="KAJ4391709.1"/>
    <property type="molecule type" value="Genomic_DNA"/>
</dbReference>
<dbReference type="InterPro" id="IPR012292">
    <property type="entry name" value="Globin/Proto"/>
</dbReference>
<dbReference type="InterPro" id="IPR009050">
    <property type="entry name" value="Globin-like_sf"/>
</dbReference>
<gene>
    <name evidence="12" type="ORF">N0V93_005329</name>
</gene>
<evidence type="ECO:0000256" key="8">
    <source>
        <dbReference type="ARBA" id="ARBA00048649"/>
    </source>
</evidence>
<evidence type="ECO:0000256" key="6">
    <source>
        <dbReference type="ARBA" id="ARBA00023004"/>
    </source>
</evidence>
<reference evidence="12" key="1">
    <citation type="submission" date="2022-10" db="EMBL/GenBank/DDBJ databases">
        <title>Tapping the CABI collections for fungal endophytes: first genome assemblies for Collariella, Neodidymelliopsis, Ascochyta clinopodiicola, Didymella pomorum, Didymosphaeria variabile, Neocosmospora piperis and Neocucurbitaria cava.</title>
        <authorList>
            <person name="Hill R."/>
        </authorList>
    </citation>
    <scope>NUCLEOTIDE SEQUENCE</scope>
    <source>
        <strain evidence="12">IMI 355082</strain>
    </source>
</reference>
<dbReference type="Pfam" id="PF00042">
    <property type="entry name" value="Globin"/>
    <property type="match status" value="1"/>
</dbReference>
<keyword evidence="13" id="KW-1185">Reference proteome</keyword>
<evidence type="ECO:0000259" key="11">
    <source>
        <dbReference type="PROSITE" id="PS51384"/>
    </source>
</evidence>
<evidence type="ECO:0000256" key="3">
    <source>
        <dbReference type="ARBA" id="ARBA00022575"/>
    </source>
</evidence>
<dbReference type="SUPFAM" id="SSF63380">
    <property type="entry name" value="Riboflavin synthase domain-like"/>
    <property type="match status" value="1"/>
</dbReference>
<dbReference type="PANTHER" id="PTHR43396:SF3">
    <property type="entry name" value="FLAVOHEMOPROTEIN"/>
    <property type="match status" value="1"/>
</dbReference>
<dbReference type="SUPFAM" id="SSF46458">
    <property type="entry name" value="Globin-like"/>
    <property type="match status" value="1"/>
</dbReference>
<dbReference type="GO" id="GO:0046210">
    <property type="term" value="P:nitric oxide catabolic process"/>
    <property type="evidence" value="ECO:0007669"/>
    <property type="project" value="TreeGrafter"/>
</dbReference>
<comment type="caution">
    <text evidence="12">The sequence shown here is derived from an EMBL/GenBank/DDBJ whole genome shotgun (WGS) entry which is preliminary data.</text>
</comment>
<protein>
    <recommendedName>
        <fullName evidence="2">nitric oxide dioxygenase</fullName>
        <ecNumber evidence="2">1.14.12.17</ecNumber>
    </recommendedName>
</protein>
<comment type="similarity">
    <text evidence="1">In the C-terminal section; belongs to the flavoprotein pyridine nucleotide cytochrome reductase family.</text>
</comment>
<organism evidence="12 13">
    <name type="scientific">Gnomoniopsis smithogilvyi</name>
    <dbReference type="NCBI Taxonomy" id="1191159"/>
    <lineage>
        <taxon>Eukaryota</taxon>
        <taxon>Fungi</taxon>
        <taxon>Dikarya</taxon>
        <taxon>Ascomycota</taxon>
        <taxon>Pezizomycotina</taxon>
        <taxon>Sordariomycetes</taxon>
        <taxon>Sordariomycetidae</taxon>
        <taxon>Diaporthales</taxon>
        <taxon>Gnomoniaceae</taxon>
        <taxon>Gnomoniopsis</taxon>
    </lineage>
</organism>
<evidence type="ECO:0000256" key="9">
    <source>
        <dbReference type="ARBA" id="ARBA00049433"/>
    </source>
</evidence>
<comment type="catalytic activity">
    <reaction evidence="8">
        <text>2 nitric oxide + NADH + 2 O2 = 2 nitrate + NAD(+) + H(+)</text>
        <dbReference type="Rhea" id="RHEA:19469"/>
        <dbReference type="ChEBI" id="CHEBI:15378"/>
        <dbReference type="ChEBI" id="CHEBI:15379"/>
        <dbReference type="ChEBI" id="CHEBI:16480"/>
        <dbReference type="ChEBI" id="CHEBI:17632"/>
        <dbReference type="ChEBI" id="CHEBI:57540"/>
        <dbReference type="ChEBI" id="CHEBI:57945"/>
        <dbReference type="EC" id="1.14.12.17"/>
    </reaction>
</comment>
<comment type="catalytic activity">
    <reaction evidence="9">
        <text>2 nitric oxide + NADPH + 2 O2 = 2 nitrate + NADP(+) + H(+)</text>
        <dbReference type="Rhea" id="RHEA:19465"/>
        <dbReference type="ChEBI" id="CHEBI:15378"/>
        <dbReference type="ChEBI" id="CHEBI:15379"/>
        <dbReference type="ChEBI" id="CHEBI:16480"/>
        <dbReference type="ChEBI" id="CHEBI:17632"/>
        <dbReference type="ChEBI" id="CHEBI:57783"/>
        <dbReference type="ChEBI" id="CHEBI:58349"/>
        <dbReference type="EC" id="1.14.12.17"/>
    </reaction>
</comment>
<dbReference type="PROSITE" id="PS51384">
    <property type="entry name" value="FAD_FR"/>
    <property type="match status" value="1"/>
</dbReference>
<dbReference type="PROSITE" id="PS01033">
    <property type="entry name" value="GLOBIN"/>
    <property type="match status" value="1"/>
</dbReference>
<dbReference type="PANTHER" id="PTHR43396">
    <property type="entry name" value="FLAVOHEMOPROTEIN"/>
    <property type="match status" value="1"/>
</dbReference>
<dbReference type="Gene3D" id="2.40.30.10">
    <property type="entry name" value="Translation factors"/>
    <property type="match status" value="1"/>
</dbReference>
<evidence type="ECO:0000313" key="12">
    <source>
        <dbReference type="EMBL" id="KAJ4391709.1"/>
    </source>
</evidence>
<dbReference type="Pfam" id="PF00175">
    <property type="entry name" value="NAD_binding_1"/>
    <property type="match status" value="1"/>
</dbReference>
<evidence type="ECO:0000256" key="1">
    <source>
        <dbReference type="ARBA" id="ARBA00006401"/>
    </source>
</evidence>
<sequence length="445" mass="50730">MALTFKEAQLVKSTIPFLREHGETVSDIVYTNLVKKNPQLNNTLNLIHLKDGRLAQALTVVILRFASNINNVYELIPKLERISNKHCTLGIKPEHYDILGSLLIETFQELMGPSLTPDMKAAWEKAYKILSNMLIGREKIIYKDFERYGWPTWRKFRIERKVCEADDLYSFHLVPIDGKRLPKYFPGQYISIRLFVPQVGYHQTRQYSMSDSCRGGDEYRITVKRAVQSTCYHDPGMVSNILINEFGTNDEIECSHPSGDFFLDTTVPSSVPVVLISAGGGVGPLFAMLNAVTDDQQQRHVTWIHGCRTNVPFSTRLMVLKRRCANLQTIIFKTKLEHGDAQGITYDYNCRTNLHKVQPALLHTDNSSVEYFICGPEEFMKTMMQQLVDMGVNTKRIRTQLFSVGEMKLDSVCGYVTPKNTTPLSSPSIEVSREYASRHVPSFSR</sequence>
<dbReference type="SUPFAM" id="SSF52343">
    <property type="entry name" value="Ferredoxin reductase-like, C-terminal NADP-linked domain"/>
    <property type="match status" value="1"/>
</dbReference>
<evidence type="ECO:0000256" key="7">
    <source>
        <dbReference type="ARBA" id="ARBA00023027"/>
    </source>
</evidence>
<feature type="domain" description="Globin" evidence="10">
    <location>
        <begin position="2"/>
        <end position="139"/>
    </location>
</feature>
<name>A0A9W8YWG5_9PEZI</name>
<evidence type="ECO:0000313" key="13">
    <source>
        <dbReference type="Proteomes" id="UP001140453"/>
    </source>
</evidence>
<evidence type="ECO:0000256" key="2">
    <source>
        <dbReference type="ARBA" id="ARBA00012229"/>
    </source>
</evidence>
<keyword evidence="4" id="KW-0349">Heme</keyword>
<dbReference type="GO" id="GO:0009636">
    <property type="term" value="P:response to toxic substance"/>
    <property type="evidence" value="ECO:0007669"/>
    <property type="project" value="UniProtKB-KW"/>
</dbReference>
<dbReference type="GO" id="GO:0071500">
    <property type="term" value="P:cellular response to nitrosative stress"/>
    <property type="evidence" value="ECO:0007669"/>
    <property type="project" value="TreeGrafter"/>
</dbReference>
<dbReference type="InterPro" id="IPR017938">
    <property type="entry name" value="Riboflavin_synthase-like_b-brl"/>
</dbReference>
<accession>A0A9W8YWG5</accession>
<dbReference type="GO" id="GO:0071949">
    <property type="term" value="F:FAD binding"/>
    <property type="evidence" value="ECO:0007669"/>
    <property type="project" value="TreeGrafter"/>
</dbReference>
<dbReference type="InterPro" id="IPR017927">
    <property type="entry name" value="FAD-bd_FR_type"/>
</dbReference>
<keyword evidence="7" id="KW-0520">NAD</keyword>
<dbReference type="InterPro" id="IPR039261">
    <property type="entry name" value="FNR_nucleotide-bd"/>
</dbReference>
<evidence type="ECO:0000259" key="10">
    <source>
        <dbReference type="PROSITE" id="PS01033"/>
    </source>
</evidence>
<dbReference type="CDD" id="cd06184">
    <property type="entry name" value="flavohem_like_fad_nad_binding"/>
    <property type="match status" value="1"/>
</dbReference>
<dbReference type="GO" id="GO:0020037">
    <property type="term" value="F:heme binding"/>
    <property type="evidence" value="ECO:0007669"/>
    <property type="project" value="InterPro"/>
</dbReference>
<dbReference type="OrthoDB" id="436496at2759"/>